<comment type="similarity">
    <text evidence="1">Belongs to the ABC transporter superfamily. ABCD family. Peroxisomal fatty acyl CoA transporter (TC 3.A.1.203) subfamily.</text>
</comment>
<keyword evidence="4" id="KW-0547">Nucleotide-binding</keyword>
<dbReference type="SUPFAM" id="SSF52540">
    <property type="entry name" value="P-loop containing nucleoside triphosphate hydrolases"/>
    <property type="match status" value="1"/>
</dbReference>
<dbReference type="AlphaFoldDB" id="A0A7S4PT88"/>
<keyword evidence="7" id="KW-0472">Membrane</keyword>
<accession>A0A7S4PT88</accession>
<dbReference type="InterPro" id="IPR003439">
    <property type="entry name" value="ABC_transporter-like_ATP-bd"/>
</dbReference>
<dbReference type="InterPro" id="IPR011527">
    <property type="entry name" value="ABC1_TM_dom"/>
</dbReference>
<keyword evidence="3" id="KW-0812">Transmembrane</keyword>
<dbReference type="InterPro" id="IPR027417">
    <property type="entry name" value="P-loop_NTPase"/>
</dbReference>
<sequence length="578" mass="63608">MAQKGPLVKSTPADGVIELLKHVLVRKHRHGWGRCQAWTWLVSMVWAAVLHGRAFIEFTAVQAGSINAVKDFNKGAFWAGRRRMLMVILKLVGFSAAQTFAAEKFKNIWRRVSTEALLSVYLGDGSIYYRAKLTGTLSNPDHRLMSDVQSIVDDVTDISKMLPEHMTNVVGLTGVMWRTSPFACTILWSYVLVVTVTSRTYFEQQTSRLELAVQAAAAHCRYALQRIHECAEGIAFYGAAGAEQQRLVGMVNQLAAEESRLLVTAGVFGSVERLFSWIASILPSMIMAPRFWSGLNKFADYSQMVNGFRKVKDALFFLADNYDKLASITARVERVEELRCFSKSDRFAGKIALPGPSRGALIEVKGVRVAVPSSTWGPAKWLGSSQGVSFTLHQGGTLLIQGESGVGKSSLLRSIAGIWDDGLGTICRADNIYFLPQTPYLPAGHVSAATTLRAQLAYPAAAASAGGTEDAVLHHALDEVKLGHLFDQLDDAKDWNTMLSGGEKQRLVFARLLIRLRVQAAEDPVVLLDEATSACSEQTEERLYHALLECIQPRKGAVITVGHRSSLRKFHQQLVTLE</sequence>
<evidence type="ECO:0000256" key="3">
    <source>
        <dbReference type="ARBA" id="ARBA00022692"/>
    </source>
</evidence>
<evidence type="ECO:0000256" key="6">
    <source>
        <dbReference type="ARBA" id="ARBA00022989"/>
    </source>
</evidence>
<evidence type="ECO:0000313" key="9">
    <source>
        <dbReference type="EMBL" id="CAE4561788.1"/>
    </source>
</evidence>
<dbReference type="SUPFAM" id="SSF90123">
    <property type="entry name" value="ABC transporter transmembrane region"/>
    <property type="match status" value="1"/>
</dbReference>
<dbReference type="Gene3D" id="1.20.1560.10">
    <property type="entry name" value="ABC transporter type 1, transmembrane domain"/>
    <property type="match status" value="1"/>
</dbReference>
<evidence type="ECO:0000256" key="7">
    <source>
        <dbReference type="ARBA" id="ARBA00023136"/>
    </source>
</evidence>
<feature type="domain" description="AAA+ ATPase" evidence="8">
    <location>
        <begin position="394"/>
        <end position="578"/>
    </location>
</feature>
<gene>
    <name evidence="9" type="ORF">AMON00008_LOCUS1407</name>
</gene>
<organism evidence="9">
    <name type="scientific">Alexandrium monilatum</name>
    <dbReference type="NCBI Taxonomy" id="311494"/>
    <lineage>
        <taxon>Eukaryota</taxon>
        <taxon>Sar</taxon>
        <taxon>Alveolata</taxon>
        <taxon>Dinophyceae</taxon>
        <taxon>Gonyaulacales</taxon>
        <taxon>Pyrocystaceae</taxon>
        <taxon>Alexandrium</taxon>
    </lineage>
</organism>
<proteinExistence type="inferred from homology"/>
<evidence type="ECO:0000256" key="5">
    <source>
        <dbReference type="ARBA" id="ARBA00022840"/>
    </source>
</evidence>
<keyword evidence="6" id="KW-1133">Transmembrane helix</keyword>
<keyword evidence="5" id="KW-0067">ATP-binding</keyword>
<evidence type="ECO:0000256" key="4">
    <source>
        <dbReference type="ARBA" id="ARBA00022741"/>
    </source>
</evidence>
<dbReference type="InterPro" id="IPR003593">
    <property type="entry name" value="AAA+_ATPase"/>
</dbReference>
<dbReference type="PROSITE" id="PS00211">
    <property type="entry name" value="ABC_TRANSPORTER_1"/>
    <property type="match status" value="1"/>
</dbReference>
<dbReference type="GO" id="GO:0005524">
    <property type="term" value="F:ATP binding"/>
    <property type="evidence" value="ECO:0007669"/>
    <property type="project" value="UniProtKB-KW"/>
</dbReference>
<evidence type="ECO:0000256" key="2">
    <source>
        <dbReference type="ARBA" id="ARBA00022448"/>
    </source>
</evidence>
<dbReference type="InterPro" id="IPR036640">
    <property type="entry name" value="ABC1_TM_sf"/>
</dbReference>
<evidence type="ECO:0000256" key="1">
    <source>
        <dbReference type="ARBA" id="ARBA00008575"/>
    </source>
</evidence>
<keyword evidence="2" id="KW-0813">Transport</keyword>
<dbReference type="PANTHER" id="PTHR11384:SF59">
    <property type="entry name" value="LYSOSOMAL COBALAMIN TRANSPORTER ABCD4"/>
    <property type="match status" value="1"/>
</dbReference>
<name>A0A7S4PT88_9DINO</name>
<dbReference type="GO" id="GO:0016887">
    <property type="term" value="F:ATP hydrolysis activity"/>
    <property type="evidence" value="ECO:0007669"/>
    <property type="project" value="InterPro"/>
</dbReference>
<dbReference type="PROSITE" id="PS00675">
    <property type="entry name" value="SIGMA54_INTERACT_1"/>
    <property type="match status" value="1"/>
</dbReference>
<protein>
    <recommendedName>
        <fullName evidence="8">AAA+ ATPase domain-containing protein</fullName>
    </recommendedName>
</protein>
<dbReference type="SMART" id="SM00382">
    <property type="entry name" value="AAA"/>
    <property type="match status" value="1"/>
</dbReference>
<dbReference type="Pfam" id="PF06472">
    <property type="entry name" value="ABC_membrane_2"/>
    <property type="match status" value="1"/>
</dbReference>
<dbReference type="PANTHER" id="PTHR11384">
    <property type="entry name" value="ATP-BINDING CASSETTE, SUB-FAMILY D MEMBER"/>
    <property type="match status" value="1"/>
</dbReference>
<dbReference type="Gene3D" id="3.40.50.300">
    <property type="entry name" value="P-loop containing nucleotide triphosphate hydrolases"/>
    <property type="match status" value="1"/>
</dbReference>
<dbReference type="GO" id="GO:0140359">
    <property type="term" value="F:ABC-type transporter activity"/>
    <property type="evidence" value="ECO:0007669"/>
    <property type="project" value="InterPro"/>
</dbReference>
<dbReference type="InterPro" id="IPR050835">
    <property type="entry name" value="ABC_transporter_sub-D"/>
</dbReference>
<dbReference type="Pfam" id="PF00005">
    <property type="entry name" value="ABC_tran"/>
    <property type="match status" value="1"/>
</dbReference>
<reference evidence="9" key="1">
    <citation type="submission" date="2021-01" db="EMBL/GenBank/DDBJ databases">
        <authorList>
            <person name="Corre E."/>
            <person name="Pelletier E."/>
            <person name="Niang G."/>
            <person name="Scheremetjew M."/>
            <person name="Finn R."/>
            <person name="Kale V."/>
            <person name="Holt S."/>
            <person name="Cochrane G."/>
            <person name="Meng A."/>
            <person name="Brown T."/>
            <person name="Cohen L."/>
        </authorList>
    </citation>
    <scope>NUCLEOTIDE SEQUENCE</scope>
    <source>
        <strain evidence="9">CCMP3105</strain>
    </source>
</reference>
<dbReference type="InterPro" id="IPR025662">
    <property type="entry name" value="Sigma_54_int_dom_ATP-bd_1"/>
</dbReference>
<dbReference type="InterPro" id="IPR017871">
    <property type="entry name" value="ABC_transporter-like_CS"/>
</dbReference>
<dbReference type="EMBL" id="HBNR01001998">
    <property type="protein sequence ID" value="CAE4561788.1"/>
    <property type="molecule type" value="Transcribed_RNA"/>
</dbReference>
<evidence type="ECO:0000259" key="8">
    <source>
        <dbReference type="SMART" id="SM00382"/>
    </source>
</evidence>
<dbReference type="GO" id="GO:0016020">
    <property type="term" value="C:membrane"/>
    <property type="evidence" value="ECO:0007669"/>
    <property type="project" value="InterPro"/>
</dbReference>